<dbReference type="PROSITE" id="PS50005">
    <property type="entry name" value="TPR"/>
    <property type="match status" value="2"/>
</dbReference>
<keyword evidence="6" id="KW-0802">TPR repeat</keyword>
<dbReference type="PANTHER" id="PTHR24422">
    <property type="entry name" value="CHEMOTAXIS PROTEIN METHYLTRANSFERASE"/>
    <property type="match status" value="1"/>
</dbReference>
<dbReference type="GO" id="GO:0008983">
    <property type="term" value="F:protein-glutamate O-methyltransferase activity"/>
    <property type="evidence" value="ECO:0007669"/>
    <property type="project" value="UniProtKB-EC"/>
</dbReference>
<dbReference type="PROSITE" id="PS50123">
    <property type="entry name" value="CHER"/>
    <property type="match status" value="1"/>
</dbReference>
<keyword evidence="4" id="KW-0808">Transferase</keyword>
<evidence type="ECO:0000256" key="2">
    <source>
        <dbReference type="ARBA" id="ARBA00012534"/>
    </source>
</evidence>
<evidence type="ECO:0000256" key="3">
    <source>
        <dbReference type="ARBA" id="ARBA00022603"/>
    </source>
</evidence>
<dbReference type="Gene3D" id="1.10.155.10">
    <property type="entry name" value="Chemotaxis receptor methyltransferase CheR, N-terminal domain"/>
    <property type="match status" value="1"/>
</dbReference>
<dbReference type="InterPro" id="IPR050903">
    <property type="entry name" value="Bact_Chemotaxis_MeTrfase"/>
</dbReference>
<evidence type="ECO:0000256" key="5">
    <source>
        <dbReference type="ARBA" id="ARBA00022691"/>
    </source>
</evidence>
<feature type="domain" description="CheR-type methyltransferase" evidence="7">
    <location>
        <begin position="1"/>
        <end position="254"/>
    </location>
</feature>
<dbReference type="PRINTS" id="PR00996">
    <property type="entry name" value="CHERMTFRASE"/>
</dbReference>
<dbReference type="Gene3D" id="1.25.40.10">
    <property type="entry name" value="Tetratricopeptide repeat domain"/>
    <property type="match status" value="1"/>
</dbReference>
<dbReference type="SUPFAM" id="SSF48452">
    <property type="entry name" value="TPR-like"/>
    <property type="match status" value="1"/>
</dbReference>
<dbReference type="InterPro" id="IPR000780">
    <property type="entry name" value="CheR_MeTrfase"/>
</dbReference>
<dbReference type="EC" id="2.1.1.80" evidence="2"/>
<dbReference type="Pfam" id="PF13181">
    <property type="entry name" value="TPR_8"/>
    <property type="match status" value="2"/>
</dbReference>
<evidence type="ECO:0000259" key="7">
    <source>
        <dbReference type="PROSITE" id="PS50123"/>
    </source>
</evidence>
<evidence type="ECO:0000313" key="8">
    <source>
        <dbReference type="EMBL" id="VXD19600.1"/>
    </source>
</evidence>
<feature type="repeat" description="TPR" evidence="6">
    <location>
        <begin position="392"/>
        <end position="425"/>
    </location>
</feature>
<evidence type="ECO:0000313" key="9">
    <source>
        <dbReference type="Proteomes" id="UP000184550"/>
    </source>
</evidence>
<comment type="caution">
    <text evidence="8">The sequence shown here is derived from an EMBL/GenBank/DDBJ whole genome shotgun (WGS) entry which is preliminary data.</text>
</comment>
<dbReference type="InterPro" id="IPR029063">
    <property type="entry name" value="SAM-dependent_MTases_sf"/>
</dbReference>
<evidence type="ECO:0000256" key="1">
    <source>
        <dbReference type="ARBA" id="ARBA00001541"/>
    </source>
</evidence>
<accession>A0A7Z9BPV0</accession>
<dbReference type="SUPFAM" id="SSF47757">
    <property type="entry name" value="Chemotaxis receptor methyltransferase CheR, N-terminal domain"/>
    <property type="match status" value="1"/>
</dbReference>
<dbReference type="PANTHER" id="PTHR24422:SF19">
    <property type="entry name" value="CHEMOTAXIS PROTEIN METHYLTRANSFERASE"/>
    <property type="match status" value="1"/>
</dbReference>
<dbReference type="OrthoDB" id="9799157at2"/>
<protein>
    <recommendedName>
        <fullName evidence="2">protein-glutamate O-methyltransferase</fullName>
        <ecNumber evidence="2">2.1.1.80</ecNumber>
    </recommendedName>
</protein>
<dbReference type="InterPro" id="IPR022642">
    <property type="entry name" value="CheR_C"/>
</dbReference>
<dbReference type="Proteomes" id="UP000184550">
    <property type="component" value="Unassembled WGS sequence"/>
</dbReference>
<dbReference type="GO" id="GO:0032259">
    <property type="term" value="P:methylation"/>
    <property type="evidence" value="ECO:0007669"/>
    <property type="project" value="UniProtKB-KW"/>
</dbReference>
<dbReference type="CDD" id="cd02440">
    <property type="entry name" value="AdoMet_MTases"/>
    <property type="match status" value="1"/>
</dbReference>
<evidence type="ECO:0000256" key="4">
    <source>
        <dbReference type="ARBA" id="ARBA00022679"/>
    </source>
</evidence>
<keyword evidence="3 8" id="KW-0489">Methyltransferase</keyword>
<keyword evidence="9" id="KW-1185">Reference proteome</keyword>
<sequence length="523" mass="60790">MEPELIKLFIQLIATQTGLSIRLQDYAGLAQKIKMRVKALKLPNPQAYLNLLSTDTPTSQQEWKQLIPLITTIESYFFRDQGQINLLRKVILPELIASRHQTKTLTLWSAGCSTGEEPYTLSILLQQLIPDWVSWNIHILATDVNEEALQKARQGLYTPWSFRMVDLELRNQYFLPQGQNWKINALTQYSVDFFNLNLVKDIYYYPNYTPIQDVDLIICRNVFVYFAKEYINQVISKFYNVLKPRGYLITGHAELQNQDNLKLFQAKIYPESMIYQRPTIDLVQESLRGQENLIVDRVNILDNLLSSSWKSQVHTRLDQHSDNHQSETSKLPQKSLEEAKRYFKNKQYGIAIQKAEQFLQTHNSYLRNRELEIARQEERTENTKNLKAETQFDAYYLLAQASANLGQYEQATFYCQKAIEIDSLSILTYYLLLHIAQEQEDLAGAKLLSKRIIYLLPSSIPAYLELASIYEMEEDYTRAAKMYNTALELLKSLPPSMAIEHLEGVTAQDLIVFLEKKHIVVDC</sequence>
<comment type="catalytic activity">
    <reaction evidence="1">
        <text>L-glutamyl-[protein] + S-adenosyl-L-methionine = [protein]-L-glutamate 5-O-methyl ester + S-adenosyl-L-homocysteine</text>
        <dbReference type="Rhea" id="RHEA:24452"/>
        <dbReference type="Rhea" id="RHEA-COMP:10208"/>
        <dbReference type="Rhea" id="RHEA-COMP:10311"/>
        <dbReference type="ChEBI" id="CHEBI:29973"/>
        <dbReference type="ChEBI" id="CHEBI:57856"/>
        <dbReference type="ChEBI" id="CHEBI:59789"/>
        <dbReference type="ChEBI" id="CHEBI:82795"/>
        <dbReference type="EC" id="2.1.1.80"/>
    </reaction>
</comment>
<dbReference type="InterPro" id="IPR036804">
    <property type="entry name" value="CheR_N_sf"/>
</dbReference>
<dbReference type="InterPro" id="IPR011990">
    <property type="entry name" value="TPR-like_helical_dom_sf"/>
</dbReference>
<feature type="repeat" description="TPR" evidence="6">
    <location>
        <begin position="460"/>
        <end position="493"/>
    </location>
</feature>
<dbReference type="EMBL" id="CZCU02000139">
    <property type="protein sequence ID" value="VXD19600.1"/>
    <property type="molecule type" value="Genomic_DNA"/>
</dbReference>
<proteinExistence type="predicted"/>
<dbReference type="Pfam" id="PF01739">
    <property type="entry name" value="CheR"/>
    <property type="match status" value="1"/>
</dbReference>
<evidence type="ECO:0000256" key="6">
    <source>
        <dbReference type="PROSITE-ProRule" id="PRU00339"/>
    </source>
</evidence>
<name>A0A7Z9BPV0_9CYAN</name>
<organism evidence="8 9">
    <name type="scientific">Planktothrix serta PCC 8927</name>
    <dbReference type="NCBI Taxonomy" id="671068"/>
    <lineage>
        <taxon>Bacteria</taxon>
        <taxon>Bacillati</taxon>
        <taxon>Cyanobacteriota</taxon>
        <taxon>Cyanophyceae</taxon>
        <taxon>Oscillatoriophycideae</taxon>
        <taxon>Oscillatoriales</taxon>
        <taxon>Microcoleaceae</taxon>
        <taxon>Planktothrix</taxon>
    </lineage>
</organism>
<reference evidence="8" key="1">
    <citation type="submission" date="2019-10" db="EMBL/GenBank/DDBJ databases">
        <authorList>
            <consortium name="Genoscope - CEA"/>
            <person name="William W."/>
        </authorList>
    </citation>
    <scope>NUCLEOTIDE SEQUENCE [LARGE SCALE GENOMIC DNA]</scope>
    <source>
        <strain evidence="8">BBR_PRJEB10992</strain>
    </source>
</reference>
<dbReference type="AlphaFoldDB" id="A0A7Z9BPV0"/>
<dbReference type="SMART" id="SM00028">
    <property type="entry name" value="TPR"/>
    <property type="match status" value="2"/>
</dbReference>
<dbReference type="RefSeq" id="WP_083622566.1">
    <property type="nucleotide sequence ID" value="NZ_LR734871.1"/>
</dbReference>
<keyword evidence="5" id="KW-0949">S-adenosyl-L-methionine</keyword>
<dbReference type="SMART" id="SM00138">
    <property type="entry name" value="MeTrc"/>
    <property type="match status" value="1"/>
</dbReference>
<gene>
    <name evidence="8" type="ORF">PL8927_630097</name>
</gene>
<dbReference type="Gene3D" id="3.40.50.150">
    <property type="entry name" value="Vaccinia Virus protein VP39"/>
    <property type="match status" value="1"/>
</dbReference>
<dbReference type="InterPro" id="IPR019734">
    <property type="entry name" value="TPR_rpt"/>
</dbReference>
<dbReference type="SUPFAM" id="SSF53335">
    <property type="entry name" value="S-adenosyl-L-methionine-dependent methyltransferases"/>
    <property type="match status" value="1"/>
</dbReference>